<sequence>MAGDFEGDYYAQVSDESRAEGLKWKERILDSMRRIEACHQIDAETLQGKCVLCFLKISLPIIAAISLEDFHRGVYSGIAGLAYMYLKAAKSETLCCKDDRQVAKFLEKGLEFLTPPLVYFYDYPMKHRCQDDIVAFIPGAMSVHVLHVAVLKNLKQRLALRDALCPVKNAWLGLCVPDFLPCGSDGYFCGRAGYLSALRWLEFELGTNPLEWGKLSVVLTLLLERGRDYAVRTRSPSPLMYCYDRVEYLGPCHGLSTILMTFLMYPDWLRSTAYAERDVKQSVDYILSLQSANGNFPSSANLPGTGCLRTNDPETLRWCQGAPGMVHLMAAAFRLWGDAEYLESCRKCADVTWELGLTEKGPGLCHGIAGNGYVFLVLYRLTGEKNYLRKAAAFAEFLYTEEIAKAAESTSQLGLFEGLAGAVCFLIDFIEPDTAEFPFFTVFSSSAGNQLSGKAEPLA</sequence>
<organism evidence="3">
    <name type="scientific">Notodromas monacha</name>
    <dbReference type="NCBI Taxonomy" id="399045"/>
    <lineage>
        <taxon>Eukaryota</taxon>
        <taxon>Metazoa</taxon>
        <taxon>Ecdysozoa</taxon>
        <taxon>Arthropoda</taxon>
        <taxon>Crustacea</taxon>
        <taxon>Oligostraca</taxon>
        <taxon>Ostracoda</taxon>
        <taxon>Podocopa</taxon>
        <taxon>Podocopida</taxon>
        <taxon>Cypridocopina</taxon>
        <taxon>Cypridoidea</taxon>
        <taxon>Cyprididae</taxon>
        <taxon>Notodromas</taxon>
    </lineage>
</organism>
<dbReference type="Pfam" id="PF05147">
    <property type="entry name" value="LANC_like"/>
    <property type="match status" value="1"/>
</dbReference>
<dbReference type="EMBL" id="OA882545">
    <property type="protein sequence ID" value="CAD7275922.1"/>
    <property type="molecule type" value="Genomic_DNA"/>
</dbReference>
<dbReference type="PRINTS" id="PR01950">
    <property type="entry name" value="LANCSUPER"/>
</dbReference>
<dbReference type="AlphaFoldDB" id="A0A7R9BKI3"/>
<protein>
    <recommendedName>
        <fullName evidence="5">LanC-like protein 3</fullName>
    </recommendedName>
</protein>
<dbReference type="Gene3D" id="1.50.10.10">
    <property type="match status" value="1"/>
</dbReference>
<dbReference type="PANTHER" id="PTHR12736:SF7">
    <property type="entry name" value="LANC-LIKE PROTEIN 3"/>
    <property type="match status" value="1"/>
</dbReference>
<dbReference type="GO" id="GO:0046872">
    <property type="term" value="F:metal ion binding"/>
    <property type="evidence" value="ECO:0007669"/>
    <property type="project" value="UniProtKB-KW"/>
</dbReference>
<dbReference type="PANTHER" id="PTHR12736">
    <property type="entry name" value="LANC-LIKE PROTEIN"/>
    <property type="match status" value="1"/>
</dbReference>
<dbReference type="GO" id="GO:0005886">
    <property type="term" value="C:plasma membrane"/>
    <property type="evidence" value="ECO:0007669"/>
    <property type="project" value="TreeGrafter"/>
</dbReference>
<evidence type="ECO:0000313" key="4">
    <source>
        <dbReference type="Proteomes" id="UP000678499"/>
    </source>
</evidence>
<proteinExistence type="inferred from homology"/>
<gene>
    <name evidence="3" type="ORF">NMOB1V02_LOCUS3707</name>
</gene>
<evidence type="ECO:0000313" key="3">
    <source>
        <dbReference type="EMBL" id="CAD7275922.1"/>
    </source>
</evidence>
<evidence type="ECO:0008006" key="5">
    <source>
        <dbReference type="Google" id="ProtNLM"/>
    </source>
</evidence>
<keyword evidence="2" id="KW-0862">Zinc</keyword>
<dbReference type="OrthoDB" id="10257263at2759"/>
<dbReference type="GO" id="GO:0005975">
    <property type="term" value="P:carbohydrate metabolic process"/>
    <property type="evidence" value="ECO:0007669"/>
    <property type="project" value="InterPro"/>
</dbReference>
<evidence type="ECO:0000256" key="1">
    <source>
        <dbReference type="ARBA" id="ARBA00007179"/>
    </source>
</evidence>
<dbReference type="SMART" id="SM01260">
    <property type="entry name" value="LANC_like"/>
    <property type="match status" value="1"/>
</dbReference>
<reference evidence="3" key="1">
    <citation type="submission" date="2020-11" db="EMBL/GenBank/DDBJ databases">
        <authorList>
            <person name="Tran Van P."/>
        </authorList>
    </citation>
    <scope>NUCLEOTIDE SEQUENCE</scope>
</reference>
<dbReference type="SUPFAM" id="SSF158745">
    <property type="entry name" value="LanC-like"/>
    <property type="match status" value="1"/>
</dbReference>
<dbReference type="InterPro" id="IPR012341">
    <property type="entry name" value="6hp_glycosidase-like_sf"/>
</dbReference>
<dbReference type="InterPro" id="IPR020464">
    <property type="entry name" value="LanC-like_prot_euk"/>
</dbReference>
<evidence type="ECO:0000256" key="2">
    <source>
        <dbReference type="PIRSR" id="PIRSR607822-1"/>
    </source>
</evidence>
<comment type="similarity">
    <text evidence="1">Belongs to the LanC-like protein family.</text>
</comment>
<dbReference type="GO" id="GO:0031179">
    <property type="term" value="P:peptide modification"/>
    <property type="evidence" value="ECO:0007669"/>
    <property type="project" value="InterPro"/>
</dbReference>
<keyword evidence="2" id="KW-0479">Metal-binding</keyword>
<feature type="binding site" evidence="2">
    <location>
        <position position="366"/>
    </location>
    <ligand>
        <name>Zn(2+)</name>
        <dbReference type="ChEBI" id="CHEBI:29105"/>
    </ligand>
</feature>
<dbReference type="PRINTS" id="PR01951">
    <property type="entry name" value="LANCEUKARYTE"/>
</dbReference>
<accession>A0A7R9BKI3</accession>
<name>A0A7R9BKI3_9CRUS</name>
<keyword evidence="4" id="KW-1185">Reference proteome</keyword>
<dbReference type="EMBL" id="CAJPEX010000508">
    <property type="protein sequence ID" value="CAG0916074.1"/>
    <property type="molecule type" value="Genomic_DNA"/>
</dbReference>
<dbReference type="InterPro" id="IPR007822">
    <property type="entry name" value="LANC-like"/>
</dbReference>
<dbReference type="CDD" id="cd04794">
    <property type="entry name" value="euk_LANCL"/>
    <property type="match status" value="1"/>
</dbReference>
<dbReference type="Proteomes" id="UP000678499">
    <property type="component" value="Unassembled WGS sequence"/>
</dbReference>
<feature type="binding site" evidence="2">
    <location>
        <position position="319"/>
    </location>
    <ligand>
        <name>Zn(2+)</name>
        <dbReference type="ChEBI" id="CHEBI:29105"/>
    </ligand>
</feature>
<feature type="binding site" evidence="2">
    <location>
        <position position="365"/>
    </location>
    <ligand>
        <name>Zn(2+)</name>
        <dbReference type="ChEBI" id="CHEBI:29105"/>
    </ligand>
</feature>